<evidence type="ECO:0000313" key="2">
    <source>
        <dbReference type="Proteomes" id="UP000077266"/>
    </source>
</evidence>
<name>A0A165FPC8_EXIGL</name>
<proteinExistence type="predicted"/>
<feature type="non-terminal residue" evidence="1">
    <location>
        <position position="59"/>
    </location>
</feature>
<keyword evidence="2" id="KW-1185">Reference proteome</keyword>
<dbReference type="AlphaFoldDB" id="A0A165FPC8"/>
<dbReference type="STRING" id="1314781.A0A165FPC8"/>
<dbReference type="Proteomes" id="UP000077266">
    <property type="component" value="Unassembled WGS sequence"/>
</dbReference>
<gene>
    <name evidence="1" type="ORF">EXIGLDRAFT_578379</name>
</gene>
<organism evidence="1 2">
    <name type="scientific">Exidia glandulosa HHB12029</name>
    <dbReference type="NCBI Taxonomy" id="1314781"/>
    <lineage>
        <taxon>Eukaryota</taxon>
        <taxon>Fungi</taxon>
        <taxon>Dikarya</taxon>
        <taxon>Basidiomycota</taxon>
        <taxon>Agaricomycotina</taxon>
        <taxon>Agaricomycetes</taxon>
        <taxon>Auriculariales</taxon>
        <taxon>Exidiaceae</taxon>
        <taxon>Exidia</taxon>
    </lineage>
</organism>
<dbReference type="InParanoid" id="A0A165FPC8"/>
<protein>
    <submittedName>
        <fullName evidence="1">Uncharacterized protein</fullName>
    </submittedName>
</protein>
<reference evidence="1 2" key="1">
    <citation type="journal article" date="2016" name="Mol. Biol. Evol.">
        <title>Comparative Genomics of Early-Diverging Mushroom-Forming Fungi Provides Insights into the Origins of Lignocellulose Decay Capabilities.</title>
        <authorList>
            <person name="Nagy L.G."/>
            <person name="Riley R."/>
            <person name="Tritt A."/>
            <person name="Adam C."/>
            <person name="Daum C."/>
            <person name="Floudas D."/>
            <person name="Sun H."/>
            <person name="Yadav J.S."/>
            <person name="Pangilinan J."/>
            <person name="Larsson K.H."/>
            <person name="Matsuura K."/>
            <person name="Barry K."/>
            <person name="Labutti K."/>
            <person name="Kuo R."/>
            <person name="Ohm R.A."/>
            <person name="Bhattacharya S.S."/>
            <person name="Shirouzu T."/>
            <person name="Yoshinaga Y."/>
            <person name="Martin F.M."/>
            <person name="Grigoriev I.V."/>
            <person name="Hibbett D.S."/>
        </authorList>
    </citation>
    <scope>NUCLEOTIDE SEQUENCE [LARGE SCALE GENOMIC DNA]</scope>
    <source>
        <strain evidence="1 2">HHB12029</strain>
    </source>
</reference>
<accession>A0A165FPC8</accession>
<evidence type="ECO:0000313" key="1">
    <source>
        <dbReference type="EMBL" id="KZV89317.1"/>
    </source>
</evidence>
<dbReference type="EMBL" id="KV426076">
    <property type="protein sequence ID" value="KZV89317.1"/>
    <property type="molecule type" value="Genomic_DNA"/>
</dbReference>
<dbReference type="OrthoDB" id="3043234at2759"/>
<sequence>LPHLHIPMSAFFAGARDGWKHFSPEWAPGSAIATASASLRAKVFIPSTNDANEGLLGAY</sequence>
<feature type="non-terminal residue" evidence="1">
    <location>
        <position position="1"/>
    </location>
</feature>